<evidence type="ECO:0000313" key="2">
    <source>
        <dbReference type="Proteomes" id="UP000026915"/>
    </source>
</evidence>
<organism evidence="1 2">
    <name type="scientific">Theobroma cacao</name>
    <name type="common">Cacao</name>
    <name type="synonym">Cocoa</name>
    <dbReference type="NCBI Taxonomy" id="3641"/>
    <lineage>
        <taxon>Eukaryota</taxon>
        <taxon>Viridiplantae</taxon>
        <taxon>Streptophyta</taxon>
        <taxon>Embryophyta</taxon>
        <taxon>Tracheophyta</taxon>
        <taxon>Spermatophyta</taxon>
        <taxon>Magnoliopsida</taxon>
        <taxon>eudicotyledons</taxon>
        <taxon>Gunneridae</taxon>
        <taxon>Pentapetalae</taxon>
        <taxon>rosids</taxon>
        <taxon>malvids</taxon>
        <taxon>Malvales</taxon>
        <taxon>Malvaceae</taxon>
        <taxon>Byttnerioideae</taxon>
        <taxon>Theobroma</taxon>
    </lineage>
</organism>
<name>A0A061G055_THECC</name>
<dbReference type="Proteomes" id="UP000026915">
    <property type="component" value="Chromosome 3"/>
</dbReference>
<dbReference type="HOGENOM" id="CLU_2578682_0_0_1"/>
<reference evidence="1 2" key="1">
    <citation type="journal article" date="2013" name="Genome Biol.">
        <title>The genome sequence of the most widely cultivated cacao type and its use to identify candidate genes regulating pod color.</title>
        <authorList>
            <person name="Motamayor J.C."/>
            <person name="Mockaitis K."/>
            <person name="Schmutz J."/>
            <person name="Haiminen N."/>
            <person name="Iii D.L."/>
            <person name="Cornejo O."/>
            <person name="Findley S.D."/>
            <person name="Zheng P."/>
            <person name="Utro F."/>
            <person name="Royaert S."/>
            <person name="Saski C."/>
            <person name="Jenkins J."/>
            <person name="Podicheti R."/>
            <person name="Zhao M."/>
            <person name="Scheffler B.E."/>
            <person name="Stack J.C."/>
            <person name="Feltus F.A."/>
            <person name="Mustiga G.M."/>
            <person name="Amores F."/>
            <person name="Phillips W."/>
            <person name="Marelli J.P."/>
            <person name="May G.D."/>
            <person name="Shapiro H."/>
            <person name="Ma J."/>
            <person name="Bustamante C.D."/>
            <person name="Schnell R.J."/>
            <person name="Main D."/>
            <person name="Gilbert D."/>
            <person name="Parida L."/>
            <person name="Kuhn D.N."/>
        </authorList>
    </citation>
    <scope>NUCLEOTIDE SEQUENCE [LARGE SCALE GENOMIC DNA]</scope>
    <source>
        <strain evidence="2">cv. Matina 1-6</strain>
    </source>
</reference>
<protein>
    <submittedName>
        <fullName evidence="1">Uncharacterized protein</fullName>
    </submittedName>
</protein>
<dbReference type="EMBL" id="CM001881">
    <property type="protein sequence ID" value="EOY22567.1"/>
    <property type="molecule type" value="Genomic_DNA"/>
</dbReference>
<keyword evidence="2" id="KW-1185">Reference proteome</keyword>
<sequence length="81" mass="8449">MGHTVSSTAYKYIAVKVGGVVLELAWTTHKDTLVSSKHPTERACGLPLANTLVAAAAAASSPFNQTALGREDHGCDLRAVN</sequence>
<evidence type="ECO:0000313" key="1">
    <source>
        <dbReference type="EMBL" id="EOY22567.1"/>
    </source>
</evidence>
<accession>A0A061G055</accession>
<dbReference type="Gramene" id="EOY22567">
    <property type="protein sequence ID" value="EOY22567"/>
    <property type="gene ID" value="TCM_014699"/>
</dbReference>
<dbReference type="AlphaFoldDB" id="A0A061G055"/>
<gene>
    <name evidence="1" type="ORF">TCM_014699</name>
</gene>
<proteinExistence type="predicted"/>
<dbReference type="InParanoid" id="A0A061G055"/>